<name>A0ABT6X5T5_9BURK</name>
<feature type="chain" id="PRO_5047334662" evidence="1">
    <location>
        <begin position="27"/>
        <end position="189"/>
    </location>
</feature>
<dbReference type="Pfam" id="PF07424">
    <property type="entry name" value="TrbM"/>
    <property type="match status" value="1"/>
</dbReference>
<sequence length="189" mass="20126">MKHKPILRMGLAAALLAHLAAAPAQAQGQLDGDAKLACEALLCLAASARPSECLPSIRRYFSISFRRFGDTLRGRLNFLNMCPIVSQPHMTAYKNSIIHGAGRCDAANINQANFTSMGDGESYIGNVMPTYCVAYYGNGLQQAVAPVYVGTPMQGGHWVEAQDYPQALQAHNDMLAKAAAAAAAAQQSN</sequence>
<keyword evidence="1" id="KW-0732">Signal</keyword>
<dbReference type="RefSeq" id="WP_283223886.1">
    <property type="nucleotide sequence ID" value="NZ_JASGBH010000004.1"/>
</dbReference>
<dbReference type="InterPro" id="IPR009989">
    <property type="entry name" value="TrbM"/>
</dbReference>
<accession>A0ABT6X5T5</accession>
<comment type="caution">
    <text evidence="2">The sequence shown here is derived from an EMBL/GenBank/DDBJ whole genome shotgun (WGS) entry which is preliminary data.</text>
</comment>
<feature type="signal peptide" evidence="1">
    <location>
        <begin position="1"/>
        <end position="26"/>
    </location>
</feature>
<protein>
    <submittedName>
        <fullName evidence="2">TrbM/KikA/MpfK family conjugal transfer protein</fullName>
    </submittedName>
</protein>
<evidence type="ECO:0000313" key="3">
    <source>
        <dbReference type="Proteomes" id="UP001431902"/>
    </source>
</evidence>
<dbReference type="Proteomes" id="UP001431902">
    <property type="component" value="Unassembled WGS sequence"/>
</dbReference>
<keyword evidence="3" id="KW-1185">Reference proteome</keyword>
<evidence type="ECO:0000256" key="1">
    <source>
        <dbReference type="SAM" id="SignalP"/>
    </source>
</evidence>
<evidence type="ECO:0000313" key="2">
    <source>
        <dbReference type="EMBL" id="MDI9233483.1"/>
    </source>
</evidence>
<reference evidence="2" key="1">
    <citation type="submission" date="2023-05" db="EMBL/GenBank/DDBJ databases">
        <title>Limnohabitans sp. strain HM2-2 Genome sequencing and assembly.</title>
        <authorList>
            <person name="Jung Y."/>
        </authorList>
    </citation>
    <scope>NUCLEOTIDE SEQUENCE</scope>
    <source>
        <strain evidence="2">HM2-2</strain>
    </source>
</reference>
<gene>
    <name evidence="2" type="ORF">QLQ16_06510</name>
</gene>
<organism evidence="2 3">
    <name type="scientific">Limnohabitans lacus</name>
    <dbReference type="NCBI Taxonomy" id="3045173"/>
    <lineage>
        <taxon>Bacteria</taxon>
        <taxon>Pseudomonadati</taxon>
        <taxon>Pseudomonadota</taxon>
        <taxon>Betaproteobacteria</taxon>
        <taxon>Burkholderiales</taxon>
        <taxon>Comamonadaceae</taxon>
        <taxon>Limnohabitans</taxon>
    </lineage>
</organism>
<proteinExistence type="predicted"/>
<dbReference type="EMBL" id="JASGBH010000004">
    <property type="protein sequence ID" value="MDI9233483.1"/>
    <property type="molecule type" value="Genomic_DNA"/>
</dbReference>